<dbReference type="InterPro" id="IPR036976">
    <property type="entry name" value="RimM_N_sf"/>
</dbReference>
<dbReference type="Pfam" id="PF01782">
    <property type="entry name" value="RimM"/>
    <property type="match status" value="1"/>
</dbReference>
<keyword evidence="9" id="KW-1185">Reference proteome</keyword>
<dbReference type="Proteomes" id="UP001144323">
    <property type="component" value="Unassembled WGS sequence"/>
</dbReference>
<feature type="domain" description="RimM N-terminal" evidence="6">
    <location>
        <begin position="29"/>
        <end position="108"/>
    </location>
</feature>
<dbReference type="Pfam" id="PF24986">
    <property type="entry name" value="PRC_RimM"/>
    <property type="match status" value="1"/>
</dbReference>
<dbReference type="GO" id="GO:0005737">
    <property type="term" value="C:cytoplasm"/>
    <property type="evidence" value="ECO:0007669"/>
    <property type="project" value="UniProtKB-SubCell"/>
</dbReference>
<dbReference type="GO" id="GO:0005840">
    <property type="term" value="C:ribosome"/>
    <property type="evidence" value="ECO:0007669"/>
    <property type="project" value="InterPro"/>
</dbReference>
<dbReference type="InterPro" id="IPR011961">
    <property type="entry name" value="RimM"/>
</dbReference>
<evidence type="ECO:0000259" key="6">
    <source>
        <dbReference type="Pfam" id="PF01782"/>
    </source>
</evidence>
<dbReference type="SUPFAM" id="SSF50346">
    <property type="entry name" value="PRC-barrel domain"/>
    <property type="match status" value="1"/>
</dbReference>
<keyword evidence="4 5" id="KW-0143">Chaperone</keyword>
<dbReference type="Gene3D" id="2.30.30.240">
    <property type="entry name" value="PRC-barrel domain"/>
    <property type="match status" value="1"/>
</dbReference>
<dbReference type="SUPFAM" id="SSF50447">
    <property type="entry name" value="Translation proteins"/>
    <property type="match status" value="1"/>
</dbReference>
<dbReference type="Gene3D" id="2.40.30.60">
    <property type="entry name" value="RimM"/>
    <property type="match status" value="1"/>
</dbReference>
<comment type="domain">
    <text evidence="5">The PRC barrel domain binds ribosomal protein uS19.</text>
</comment>
<dbReference type="HAMAP" id="MF_00014">
    <property type="entry name" value="Ribosome_mat_RimM"/>
    <property type="match status" value="1"/>
</dbReference>
<dbReference type="InterPro" id="IPR002676">
    <property type="entry name" value="RimM_N"/>
</dbReference>
<comment type="subcellular location">
    <subcellularLocation>
        <location evidence="5">Cytoplasm</location>
    </subcellularLocation>
</comment>
<accession>A0A9W6GR08</accession>
<evidence type="ECO:0000256" key="3">
    <source>
        <dbReference type="ARBA" id="ARBA00022552"/>
    </source>
</evidence>
<dbReference type="AlphaFoldDB" id="A0A9W6GR08"/>
<gene>
    <name evidence="5 8" type="primary">rimM</name>
    <name evidence="8" type="ORF">LMG27198_03300</name>
</gene>
<dbReference type="InterPro" id="IPR056792">
    <property type="entry name" value="PRC_RimM"/>
</dbReference>
<protein>
    <recommendedName>
        <fullName evidence="5">Ribosome maturation factor RimM</fullName>
    </recommendedName>
</protein>
<comment type="similarity">
    <text evidence="5">Belongs to the RimM family.</text>
</comment>
<evidence type="ECO:0000256" key="2">
    <source>
        <dbReference type="ARBA" id="ARBA00022517"/>
    </source>
</evidence>
<evidence type="ECO:0000313" key="9">
    <source>
        <dbReference type="Proteomes" id="UP001144323"/>
    </source>
</evidence>
<evidence type="ECO:0000313" key="8">
    <source>
        <dbReference type="EMBL" id="GLI91338.1"/>
    </source>
</evidence>
<comment type="caution">
    <text evidence="8">The sequence shown here is derived from an EMBL/GenBank/DDBJ whole genome shotgun (WGS) entry which is preliminary data.</text>
</comment>
<keyword evidence="1 5" id="KW-0963">Cytoplasm</keyword>
<comment type="subunit">
    <text evidence="5">Binds ribosomal protein uS19.</text>
</comment>
<dbReference type="GO" id="GO:0042274">
    <property type="term" value="P:ribosomal small subunit biogenesis"/>
    <property type="evidence" value="ECO:0007669"/>
    <property type="project" value="UniProtKB-UniRule"/>
</dbReference>
<evidence type="ECO:0000256" key="4">
    <source>
        <dbReference type="ARBA" id="ARBA00023186"/>
    </source>
</evidence>
<dbReference type="PANTHER" id="PTHR33692">
    <property type="entry name" value="RIBOSOME MATURATION FACTOR RIMM"/>
    <property type="match status" value="1"/>
</dbReference>
<reference evidence="8" key="1">
    <citation type="journal article" date="2023" name="Int. J. Syst. Evol. Microbiol.">
        <title>Methylocystis iwaonis sp. nov., a type II methane-oxidizing bacterium from surface soil of a rice paddy field in Japan, and emended description of the genus Methylocystis (ex Whittenbury et al. 1970) Bowman et al. 1993.</title>
        <authorList>
            <person name="Kaise H."/>
            <person name="Sawadogo J.B."/>
            <person name="Alam M.S."/>
            <person name="Ueno C."/>
            <person name="Dianou D."/>
            <person name="Shinjo R."/>
            <person name="Asakawa S."/>
        </authorList>
    </citation>
    <scope>NUCLEOTIDE SEQUENCE</scope>
    <source>
        <strain evidence="8">LMG27198</strain>
    </source>
</reference>
<evidence type="ECO:0000256" key="1">
    <source>
        <dbReference type="ARBA" id="ARBA00022490"/>
    </source>
</evidence>
<keyword evidence="3 5" id="KW-0698">rRNA processing</keyword>
<dbReference type="InterPro" id="IPR009000">
    <property type="entry name" value="Transl_B-barrel_sf"/>
</dbReference>
<organism evidence="8 9">
    <name type="scientific">Methylocystis echinoides</name>
    <dbReference type="NCBI Taxonomy" id="29468"/>
    <lineage>
        <taxon>Bacteria</taxon>
        <taxon>Pseudomonadati</taxon>
        <taxon>Pseudomonadota</taxon>
        <taxon>Alphaproteobacteria</taxon>
        <taxon>Hyphomicrobiales</taxon>
        <taxon>Methylocystaceae</taxon>
        <taxon>Methylocystis</taxon>
    </lineage>
</organism>
<dbReference type="GO" id="GO:0006364">
    <property type="term" value="P:rRNA processing"/>
    <property type="evidence" value="ECO:0007669"/>
    <property type="project" value="UniProtKB-UniRule"/>
</dbReference>
<dbReference type="NCBIfam" id="TIGR02273">
    <property type="entry name" value="16S_RimM"/>
    <property type="match status" value="1"/>
</dbReference>
<evidence type="ECO:0000259" key="7">
    <source>
        <dbReference type="Pfam" id="PF24986"/>
    </source>
</evidence>
<dbReference type="GO" id="GO:0043022">
    <property type="term" value="F:ribosome binding"/>
    <property type="evidence" value="ECO:0007669"/>
    <property type="project" value="InterPro"/>
</dbReference>
<feature type="domain" description="Ribosome maturation factor RimM PRC barrel" evidence="7">
    <location>
        <begin position="123"/>
        <end position="189"/>
    </location>
</feature>
<proteinExistence type="inferred from homology"/>
<dbReference type="PANTHER" id="PTHR33692:SF1">
    <property type="entry name" value="RIBOSOME MATURATION FACTOR RIMM"/>
    <property type="match status" value="1"/>
</dbReference>
<evidence type="ECO:0000256" key="5">
    <source>
        <dbReference type="HAMAP-Rule" id="MF_00014"/>
    </source>
</evidence>
<sequence>MRPLSREAGEGWGGGLAAATMTKTNLVLLGRFGAPHGVRGEIRLQSHTADPMAIATYGALTDKSGAKSFTLLSVRPQGKDMLVARVESVTDRAGAEALTGVELFIARDKLPEPEDEDEFYLADLVGLRAESRDGAAIGTVVALRNFGAGDILEIAPAGGGETLMFPFTKAVVPVVAVAEGRVVIEPPVEVETERDEG</sequence>
<dbReference type="EMBL" id="BSEC01000001">
    <property type="protein sequence ID" value="GLI91338.1"/>
    <property type="molecule type" value="Genomic_DNA"/>
</dbReference>
<name>A0A9W6GR08_9HYPH</name>
<comment type="function">
    <text evidence="5">An accessory protein needed during the final step in the assembly of 30S ribosomal subunit, possibly for assembly of the head region. Essential for efficient processing of 16S rRNA. May be needed both before and after RbfA during the maturation of 16S rRNA. It has affinity for free ribosomal 30S subunits but not for 70S ribosomes.</text>
</comment>
<dbReference type="InterPro" id="IPR011033">
    <property type="entry name" value="PRC_barrel-like_sf"/>
</dbReference>
<keyword evidence="2 5" id="KW-0690">Ribosome biogenesis</keyword>